<evidence type="ECO:0000313" key="3">
    <source>
        <dbReference type="Proteomes" id="UP000243342"/>
    </source>
</evidence>
<feature type="signal peptide" evidence="1">
    <location>
        <begin position="1"/>
        <end position="34"/>
    </location>
</feature>
<organism evidence="2 3">
    <name type="scientific">Mangrovactinospora gilvigrisea</name>
    <dbReference type="NCBI Taxonomy" id="1428644"/>
    <lineage>
        <taxon>Bacteria</taxon>
        <taxon>Bacillati</taxon>
        <taxon>Actinomycetota</taxon>
        <taxon>Actinomycetes</taxon>
        <taxon>Kitasatosporales</taxon>
        <taxon>Streptomycetaceae</taxon>
        <taxon>Mangrovactinospora</taxon>
    </lineage>
</organism>
<dbReference type="EMBL" id="MLCF01000062">
    <property type="protein sequence ID" value="OIV37118.1"/>
    <property type="molecule type" value="Genomic_DNA"/>
</dbReference>
<dbReference type="AlphaFoldDB" id="A0A1J7BEQ0"/>
<evidence type="ECO:0000313" key="2">
    <source>
        <dbReference type="EMBL" id="OIV37118.1"/>
    </source>
</evidence>
<keyword evidence="3" id="KW-1185">Reference proteome</keyword>
<sequence>MAVRQRWGKRSAARLRAVLAAGALVAACAGGLGAAAPADAAAGAAAHGGGHAVTVARGGPARTVPFRADRTGEALLTLTAAAPGTDWGTKGAESAVVSIYLDGRYATDLVVPGAQPLTRSLALGHVTRGTHHLRLALAADRSPAGARTARLSGLAVDVRPETGDTGIVLRNAPVLYGRNVPALGSAFQSATTDTPLLMWHEFLPATTPGHRILQYSVIWSNEDGGTDSPALMSRWGRTTDIEWVYRVEIDAAGNRVPDTGVYQAANHQTLAYAGSYENGDRPRLETCTSNNNMCDAIDDPMRFALSPLQDLPSGQPREHMMDVNPWTYPVMAKEMSREGKIESPADPSTPALSDQRDYLWIAVTHTASPTADTGNVGLTVTVRLRGDATVYRSDHGVATSAVNRDGAAATTVELPPGTTQADLAEIDVQRTPLTESAATLDVTAATRAFFLGTDDLPTPSFLSWTGALHLTPEQPTAVLWKAPDAP</sequence>
<evidence type="ECO:0000256" key="1">
    <source>
        <dbReference type="SAM" id="SignalP"/>
    </source>
</evidence>
<reference evidence="2 3" key="1">
    <citation type="submission" date="2016-10" db="EMBL/GenBank/DDBJ databases">
        <title>Genome sequence of Streptomyces gilvigriseus MUSC 26.</title>
        <authorList>
            <person name="Lee L.-H."/>
            <person name="Ser H.-L."/>
        </authorList>
    </citation>
    <scope>NUCLEOTIDE SEQUENCE [LARGE SCALE GENOMIC DNA]</scope>
    <source>
        <strain evidence="2 3">MUSC 26</strain>
    </source>
</reference>
<dbReference type="PROSITE" id="PS51257">
    <property type="entry name" value="PROKAR_LIPOPROTEIN"/>
    <property type="match status" value="1"/>
</dbReference>
<dbReference type="Proteomes" id="UP000243342">
    <property type="component" value="Unassembled WGS sequence"/>
</dbReference>
<dbReference type="STRING" id="1428644.BIV57_12345"/>
<protein>
    <submittedName>
        <fullName evidence="2">Uncharacterized protein</fullName>
    </submittedName>
</protein>
<comment type="caution">
    <text evidence="2">The sequence shown here is derived from an EMBL/GenBank/DDBJ whole genome shotgun (WGS) entry which is preliminary data.</text>
</comment>
<gene>
    <name evidence="2" type="ORF">BIV57_12345</name>
</gene>
<proteinExistence type="predicted"/>
<dbReference type="OrthoDB" id="9807465at2"/>
<dbReference type="RefSeq" id="WP_071656851.1">
    <property type="nucleotide sequence ID" value="NZ_MLCF01000062.1"/>
</dbReference>
<accession>A0A1J7BEQ0</accession>
<name>A0A1J7BEQ0_9ACTN</name>
<keyword evidence="1" id="KW-0732">Signal</keyword>
<feature type="chain" id="PRO_5038719281" evidence="1">
    <location>
        <begin position="35"/>
        <end position="486"/>
    </location>
</feature>